<feature type="transmembrane region" description="Helical" evidence="8">
    <location>
        <begin position="183"/>
        <end position="205"/>
    </location>
</feature>
<organism evidence="10 11">
    <name type="scientific">Gigaspora margarita</name>
    <dbReference type="NCBI Taxonomy" id="4874"/>
    <lineage>
        <taxon>Eukaryota</taxon>
        <taxon>Fungi</taxon>
        <taxon>Fungi incertae sedis</taxon>
        <taxon>Mucoromycota</taxon>
        <taxon>Glomeromycotina</taxon>
        <taxon>Glomeromycetes</taxon>
        <taxon>Diversisporales</taxon>
        <taxon>Gigasporaceae</taxon>
        <taxon>Gigaspora</taxon>
    </lineage>
</organism>
<evidence type="ECO:0000256" key="8">
    <source>
        <dbReference type="SAM" id="Phobius"/>
    </source>
</evidence>
<keyword evidence="3" id="KW-0249">Electron transport</keyword>
<feature type="transmembrane region" description="Helical" evidence="8">
    <location>
        <begin position="140"/>
        <end position="162"/>
    </location>
</feature>
<dbReference type="InterPro" id="IPR013112">
    <property type="entry name" value="FAD-bd_8"/>
</dbReference>
<evidence type="ECO:0000256" key="6">
    <source>
        <dbReference type="ARBA" id="ARBA00023065"/>
    </source>
</evidence>
<feature type="transmembrane region" description="Helical" evidence="8">
    <location>
        <begin position="211"/>
        <end position="231"/>
    </location>
</feature>
<keyword evidence="7 8" id="KW-0472">Membrane</keyword>
<keyword evidence="4 8" id="KW-1133">Transmembrane helix</keyword>
<evidence type="ECO:0000256" key="4">
    <source>
        <dbReference type="ARBA" id="ARBA00022989"/>
    </source>
</evidence>
<dbReference type="Gene3D" id="3.40.50.80">
    <property type="entry name" value="Nucleotide-binding domain of ferredoxin-NADP reductase (FNR) module"/>
    <property type="match status" value="1"/>
</dbReference>
<dbReference type="Pfam" id="PF08030">
    <property type="entry name" value="NAD_binding_6"/>
    <property type="match status" value="1"/>
</dbReference>
<dbReference type="Pfam" id="PF08022">
    <property type="entry name" value="FAD_binding_8"/>
    <property type="match status" value="1"/>
</dbReference>
<keyword evidence="6" id="KW-0406">Ion transport</keyword>
<dbReference type="InterPro" id="IPR017938">
    <property type="entry name" value="Riboflavin_synthase-like_b-brl"/>
</dbReference>
<dbReference type="GO" id="GO:0005886">
    <property type="term" value="C:plasma membrane"/>
    <property type="evidence" value="ECO:0007669"/>
    <property type="project" value="TreeGrafter"/>
</dbReference>
<dbReference type="InterPro" id="IPR017927">
    <property type="entry name" value="FAD-bd_FR_type"/>
</dbReference>
<keyword evidence="6" id="KW-0813">Transport</keyword>
<proteinExistence type="predicted"/>
<dbReference type="SUPFAM" id="SSF63380">
    <property type="entry name" value="Riboflavin synthase domain-like"/>
    <property type="match status" value="1"/>
</dbReference>
<evidence type="ECO:0000313" key="11">
    <source>
        <dbReference type="Proteomes" id="UP000439903"/>
    </source>
</evidence>
<evidence type="ECO:0000256" key="5">
    <source>
        <dbReference type="ARBA" id="ARBA00023002"/>
    </source>
</evidence>
<dbReference type="SFLD" id="SFLDS00052">
    <property type="entry name" value="Ferric_Reductase_Domain"/>
    <property type="match status" value="1"/>
</dbReference>
<evidence type="ECO:0000256" key="1">
    <source>
        <dbReference type="ARBA" id="ARBA00004141"/>
    </source>
</evidence>
<evidence type="ECO:0000256" key="7">
    <source>
        <dbReference type="ARBA" id="ARBA00023136"/>
    </source>
</evidence>
<keyword evidence="2 8" id="KW-0812">Transmembrane</keyword>
<accession>A0A8H4EPI0</accession>
<dbReference type="PROSITE" id="PS51384">
    <property type="entry name" value="FAD_FR"/>
    <property type="match status" value="1"/>
</dbReference>
<dbReference type="InterPro" id="IPR013130">
    <property type="entry name" value="Fe3_Rdtase_TM_dom"/>
</dbReference>
<evidence type="ECO:0000256" key="2">
    <source>
        <dbReference type="ARBA" id="ARBA00022692"/>
    </source>
</evidence>
<dbReference type="Pfam" id="PF01794">
    <property type="entry name" value="Ferric_reduct"/>
    <property type="match status" value="1"/>
</dbReference>
<dbReference type="PANTHER" id="PTHR11972">
    <property type="entry name" value="NADPH OXIDASE"/>
    <property type="match status" value="1"/>
</dbReference>
<dbReference type="SUPFAM" id="SSF52343">
    <property type="entry name" value="Ferredoxin reductase-like, C-terminal NADP-linked domain"/>
    <property type="match status" value="1"/>
</dbReference>
<dbReference type="GO" id="GO:0016175">
    <property type="term" value="F:superoxide-generating NAD(P)H oxidase activity"/>
    <property type="evidence" value="ECO:0007669"/>
    <property type="project" value="TreeGrafter"/>
</dbReference>
<feature type="transmembrane region" description="Helical" evidence="8">
    <location>
        <begin position="109"/>
        <end position="128"/>
    </location>
</feature>
<dbReference type="OrthoDB" id="167398at2759"/>
<dbReference type="PANTHER" id="PTHR11972:SF69">
    <property type="entry name" value="FERRIC REDUCTION OXIDASE 6-RELATED"/>
    <property type="match status" value="1"/>
</dbReference>
<evidence type="ECO:0000259" key="9">
    <source>
        <dbReference type="PROSITE" id="PS51384"/>
    </source>
</evidence>
<gene>
    <name evidence="10" type="ORF">F8M41_012153</name>
</gene>
<evidence type="ECO:0000313" key="10">
    <source>
        <dbReference type="EMBL" id="KAF0530531.1"/>
    </source>
</evidence>
<reference evidence="10 11" key="1">
    <citation type="journal article" date="2019" name="Environ. Microbiol.">
        <title>At the nexus of three kingdoms: the genome of the mycorrhizal fungus Gigaspora margarita provides insights into plant, endobacterial and fungal interactions.</title>
        <authorList>
            <person name="Venice F."/>
            <person name="Ghignone S."/>
            <person name="Salvioli di Fossalunga A."/>
            <person name="Amselem J."/>
            <person name="Novero M."/>
            <person name="Xianan X."/>
            <person name="Sedzielewska Toro K."/>
            <person name="Morin E."/>
            <person name="Lipzen A."/>
            <person name="Grigoriev I.V."/>
            <person name="Henrissat B."/>
            <person name="Martin F.M."/>
            <person name="Bonfante P."/>
        </authorList>
    </citation>
    <scope>NUCLEOTIDE SEQUENCE [LARGE SCALE GENOMIC DNA]</scope>
    <source>
        <strain evidence="10 11">BEG34</strain>
    </source>
</reference>
<dbReference type="CDD" id="cd06186">
    <property type="entry name" value="NOX_Duox_like_FAD_NADP"/>
    <property type="match status" value="1"/>
</dbReference>
<feature type="transmembrane region" description="Helical" evidence="8">
    <location>
        <begin position="12"/>
        <end position="31"/>
    </location>
</feature>
<feature type="transmembrane region" description="Helical" evidence="8">
    <location>
        <begin position="238"/>
        <end position="255"/>
    </location>
</feature>
<evidence type="ECO:0000256" key="3">
    <source>
        <dbReference type="ARBA" id="ARBA00022982"/>
    </source>
</evidence>
<keyword evidence="5" id="KW-0560">Oxidoreductase</keyword>
<comment type="subcellular location">
    <subcellularLocation>
        <location evidence="1">Membrane</location>
        <topology evidence="1">Multi-pass membrane protein</topology>
    </subcellularLocation>
</comment>
<dbReference type="GO" id="GO:0006811">
    <property type="term" value="P:monoatomic ion transport"/>
    <property type="evidence" value="ECO:0007669"/>
    <property type="project" value="UniProtKB-KW"/>
</dbReference>
<comment type="caution">
    <text evidence="10">The sequence shown here is derived from an EMBL/GenBank/DDBJ whole genome shotgun (WGS) entry which is preliminary data.</text>
</comment>
<keyword evidence="11" id="KW-1185">Reference proteome</keyword>
<dbReference type="Proteomes" id="UP000439903">
    <property type="component" value="Unassembled WGS sequence"/>
</dbReference>
<dbReference type="PRINTS" id="PR00406">
    <property type="entry name" value="CYTB5RDTASE"/>
</dbReference>
<feature type="domain" description="FAD-binding FR-type" evidence="9">
    <location>
        <begin position="281"/>
        <end position="391"/>
    </location>
</feature>
<dbReference type="InterPro" id="IPR050369">
    <property type="entry name" value="RBOH/FRE"/>
</dbReference>
<protein>
    <submittedName>
        <fullName evidence="10">Cytochrome b-245 heavy chain</fullName>
    </submittedName>
</protein>
<name>A0A8H4EPI0_GIGMA</name>
<dbReference type="SFLD" id="SFLDG01168">
    <property type="entry name" value="Ferric_reductase_subgroup_(FRE"/>
    <property type="match status" value="1"/>
</dbReference>
<dbReference type="InterPro" id="IPR039261">
    <property type="entry name" value="FNR_nucleotide-bd"/>
</dbReference>
<sequence length="546" mass="62471">MNSYIGEPDFNAGYYQALTYVAIVIVISIVYQTKQVQRYLSGSKVPEIPDLPQRRDKYEQDVYAQGMSQSTTALAPTSKIHFTPTVYAHKLWNYVFHILGVGDMSIGEIIIFILYIAINIIFLVIPFNGSGIPSTINIRAAYVALGNAAFVYPMATRNSVFLKLIGVPFERMIRFHRWVGRTIFYLLTFHASYQITIVGNLRQIFNREVTRYGFLAYISIFIIIVMSHSLFRRYFFELFYWSHFFFIFFFIFGCLHQPQFLVFTIYGFVLYVIDRAIRFINGFKPVEMVSIEALSGGVTRIVFDFKSRYEAGQYMFVNFSNLNPPVSLIAWHPVSFSSAPGIGSDDVSHDSIHMKIQGSFTRRLYAQSQEGIYNMPSKMKVDGPYGRPTLDFSSYRTVVLVAGGIGITPMFSILRDLVDRQISNKPIVTQSIYFLWTIPDTNAYSWFGNELTETNDKFTKRLPENKYLLDIKIFLTKSSTTPSSLFFQGRPDFLTVMQDLKHYHGSGDIAVGVCGPPSMLKEVRKAAVAESDETCLIKVHRETFEL</sequence>
<dbReference type="AlphaFoldDB" id="A0A8H4EPI0"/>
<dbReference type="EMBL" id="WTPW01000249">
    <property type="protein sequence ID" value="KAF0530531.1"/>
    <property type="molecule type" value="Genomic_DNA"/>
</dbReference>
<dbReference type="InterPro" id="IPR013121">
    <property type="entry name" value="Fe_red_NAD-bd_6"/>
</dbReference>